<keyword evidence="3" id="KW-1185">Reference proteome</keyword>
<proteinExistence type="predicted"/>
<comment type="caution">
    <text evidence="2">The sequence shown here is derived from an EMBL/GenBank/DDBJ whole genome shotgun (WGS) entry which is preliminary data.</text>
</comment>
<dbReference type="RefSeq" id="WP_317794909.1">
    <property type="nucleotide sequence ID" value="NZ_AP028461.1"/>
</dbReference>
<feature type="region of interest" description="Disordered" evidence="1">
    <location>
        <begin position="197"/>
        <end position="225"/>
    </location>
</feature>
<reference evidence="3" key="1">
    <citation type="journal article" date="2019" name="Int. J. Syst. Evol. Microbiol.">
        <title>The Global Catalogue of Microorganisms (GCM) 10K type strain sequencing project: providing services to taxonomists for standard genome sequencing and annotation.</title>
        <authorList>
            <consortium name="The Broad Institute Genomics Platform"/>
            <consortium name="The Broad Institute Genome Sequencing Center for Infectious Disease"/>
            <person name="Wu L."/>
            <person name="Ma J."/>
        </authorList>
    </citation>
    <scope>NUCLEOTIDE SEQUENCE [LARGE SCALE GENOMIC DNA]</scope>
    <source>
        <strain evidence="3">CCM 7526</strain>
    </source>
</reference>
<dbReference type="Proteomes" id="UP001597183">
    <property type="component" value="Unassembled WGS sequence"/>
</dbReference>
<dbReference type="EMBL" id="JBHTMK010000076">
    <property type="protein sequence ID" value="MFD1373943.1"/>
    <property type="molecule type" value="Genomic_DNA"/>
</dbReference>
<protein>
    <submittedName>
        <fullName evidence="2">Uncharacterized protein</fullName>
    </submittedName>
</protein>
<name>A0ABW4ATP2_9ACTN</name>
<accession>A0ABW4ATP2</accession>
<sequence>MPPPTDVVLDLVAAYPHIGVLRAALARRDWPACRQAIDAVPLDNRTGMIRVAAGEKDLEGFLRDVLRRDPSDGAATAMLGEHLIGVGWEIRTGAWARDVSAEQFKAFHEWLGRAEEVLIEGAARNPRDPAVWTVRLISARGLSLGIAEARRRYERLSLAHPHHLPAQRQLMDQLEPKWGGSWAQMHTFAREAMRAAPPAGRSATPVSGAVTAGWRRPARSRSSSA</sequence>
<evidence type="ECO:0000313" key="2">
    <source>
        <dbReference type="EMBL" id="MFD1373943.1"/>
    </source>
</evidence>
<evidence type="ECO:0000313" key="3">
    <source>
        <dbReference type="Proteomes" id="UP001597183"/>
    </source>
</evidence>
<gene>
    <name evidence="2" type="ORF">ACFQ5G_52180</name>
</gene>
<evidence type="ECO:0000256" key="1">
    <source>
        <dbReference type="SAM" id="MobiDB-lite"/>
    </source>
</evidence>
<organism evidence="2 3">
    <name type="scientific">Actinoplanes sichuanensis</name>
    <dbReference type="NCBI Taxonomy" id="512349"/>
    <lineage>
        <taxon>Bacteria</taxon>
        <taxon>Bacillati</taxon>
        <taxon>Actinomycetota</taxon>
        <taxon>Actinomycetes</taxon>
        <taxon>Micromonosporales</taxon>
        <taxon>Micromonosporaceae</taxon>
        <taxon>Actinoplanes</taxon>
    </lineage>
</organism>